<protein>
    <submittedName>
        <fullName evidence="1">8180_t:CDS:1</fullName>
    </submittedName>
</protein>
<comment type="caution">
    <text evidence="1">The sequence shown here is derived from an EMBL/GenBank/DDBJ whole genome shotgun (WGS) entry which is preliminary data.</text>
</comment>
<sequence>IGKAKEAVEANKELLIMFGELIGGITVLKNKIDVLKERQEKDIDALKVRQEGLRNEIIAMLEGLRDVNHVYNANWGAILNKDKVVIPKAVKRT</sequence>
<dbReference type="OrthoDB" id="2421316at2759"/>
<dbReference type="AlphaFoldDB" id="A0A9N9JNI0"/>
<organism evidence="1 2">
    <name type="scientific">Dentiscutata erythropus</name>
    <dbReference type="NCBI Taxonomy" id="1348616"/>
    <lineage>
        <taxon>Eukaryota</taxon>
        <taxon>Fungi</taxon>
        <taxon>Fungi incertae sedis</taxon>
        <taxon>Mucoromycota</taxon>
        <taxon>Glomeromycotina</taxon>
        <taxon>Glomeromycetes</taxon>
        <taxon>Diversisporales</taxon>
        <taxon>Gigasporaceae</taxon>
        <taxon>Dentiscutata</taxon>
    </lineage>
</organism>
<dbReference type="EMBL" id="CAJVPY010024766">
    <property type="protein sequence ID" value="CAG8787243.1"/>
    <property type="molecule type" value="Genomic_DNA"/>
</dbReference>
<name>A0A9N9JNI0_9GLOM</name>
<evidence type="ECO:0000313" key="1">
    <source>
        <dbReference type="EMBL" id="CAG8787243.1"/>
    </source>
</evidence>
<keyword evidence="2" id="KW-1185">Reference proteome</keyword>
<reference evidence="1" key="1">
    <citation type="submission" date="2021-06" db="EMBL/GenBank/DDBJ databases">
        <authorList>
            <person name="Kallberg Y."/>
            <person name="Tangrot J."/>
            <person name="Rosling A."/>
        </authorList>
    </citation>
    <scope>NUCLEOTIDE SEQUENCE</scope>
    <source>
        <strain evidence="1">MA453B</strain>
    </source>
</reference>
<evidence type="ECO:0000313" key="2">
    <source>
        <dbReference type="Proteomes" id="UP000789405"/>
    </source>
</evidence>
<proteinExistence type="predicted"/>
<accession>A0A9N9JNI0</accession>
<gene>
    <name evidence="1" type="ORF">DERYTH_LOCUS20666</name>
</gene>
<dbReference type="Proteomes" id="UP000789405">
    <property type="component" value="Unassembled WGS sequence"/>
</dbReference>
<feature type="non-terminal residue" evidence="1">
    <location>
        <position position="93"/>
    </location>
</feature>